<gene>
    <name evidence="1" type="ORF">HHK36_004844</name>
</gene>
<keyword evidence="2" id="KW-1185">Reference proteome</keyword>
<organism evidence="1 2">
    <name type="scientific">Tetracentron sinense</name>
    <name type="common">Spur-leaf</name>
    <dbReference type="NCBI Taxonomy" id="13715"/>
    <lineage>
        <taxon>Eukaryota</taxon>
        <taxon>Viridiplantae</taxon>
        <taxon>Streptophyta</taxon>
        <taxon>Embryophyta</taxon>
        <taxon>Tracheophyta</taxon>
        <taxon>Spermatophyta</taxon>
        <taxon>Magnoliopsida</taxon>
        <taxon>Trochodendrales</taxon>
        <taxon>Trochodendraceae</taxon>
        <taxon>Tetracentron</taxon>
    </lineage>
</organism>
<dbReference type="OMA" id="CQIKEDI"/>
<dbReference type="InterPro" id="IPR037490">
    <property type="entry name" value="WAP"/>
</dbReference>
<accession>A0A834ZNF6</accession>
<comment type="caution">
    <text evidence="1">The sequence shown here is derived from an EMBL/GenBank/DDBJ whole genome shotgun (WGS) entry which is preliminary data.</text>
</comment>
<sequence>MCIEPRRIKFRLRSSFSDNVVKQDTMQVCLDNLRITAEEQFRRLKKEIDGIKGCGSIRRISSGSELPGFGGILEEHVPEKWVEVDKTLETLKTALNTVYKCVDDVVNLCDASLCEWQQEQRFREELEAMVIRNSLRSLHEEFEAKLWEQRAQFCGSQSINWLPKINELSSLRQELDAISRSLSIPEMGQLPSHLSHEGGEEWNTAIRKDWRLKSVIEDANTETSVREEVYKCVLREVVCQIKEDIEDSYMESIIKQEICGIIFKEAIKDTEAKLNLMVMMHKNENEMRVSLEAKALDREKALRIEKQNKISSVEAKEMEHRNKMESIIVSLQGLSISC</sequence>
<dbReference type="Proteomes" id="UP000655225">
    <property type="component" value="Unassembled WGS sequence"/>
</dbReference>
<name>A0A834ZNF6_TETSI</name>
<reference evidence="1 2" key="1">
    <citation type="submission" date="2020-04" db="EMBL/GenBank/DDBJ databases">
        <title>Plant Genome Project.</title>
        <authorList>
            <person name="Zhang R.-G."/>
        </authorList>
    </citation>
    <scope>NUCLEOTIDE SEQUENCE [LARGE SCALE GENOMIC DNA]</scope>
    <source>
        <strain evidence="1">YNK0</strain>
        <tissue evidence="1">Leaf</tissue>
    </source>
</reference>
<evidence type="ECO:0000313" key="1">
    <source>
        <dbReference type="EMBL" id="KAF8408775.1"/>
    </source>
</evidence>
<proteinExistence type="predicted"/>
<dbReference type="PANTHER" id="PTHR33883:SF10">
    <property type="entry name" value="WPP DOMAIN-ASSOCIATED PROTEIN"/>
    <property type="match status" value="1"/>
</dbReference>
<dbReference type="EMBL" id="JABCRI010000003">
    <property type="protein sequence ID" value="KAF8408775.1"/>
    <property type="molecule type" value="Genomic_DNA"/>
</dbReference>
<evidence type="ECO:0000313" key="2">
    <source>
        <dbReference type="Proteomes" id="UP000655225"/>
    </source>
</evidence>
<dbReference type="OrthoDB" id="619142at2759"/>
<dbReference type="AlphaFoldDB" id="A0A834ZNF6"/>
<protein>
    <submittedName>
        <fullName evidence="1">Uncharacterized protein</fullName>
    </submittedName>
</protein>
<dbReference type="PANTHER" id="PTHR33883">
    <property type="entry name" value="WPP DOMAIN-ASSOCIATED PROTEIN"/>
    <property type="match status" value="1"/>
</dbReference>